<keyword evidence="3" id="KW-1185">Reference proteome</keyword>
<organism evidence="2 3">
    <name type="scientific">Pelomonas parva</name>
    <dbReference type="NCBI Taxonomy" id="3299032"/>
    <lineage>
        <taxon>Bacteria</taxon>
        <taxon>Pseudomonadati</taxon>
        <taxon>Pseudomonadota</taxon>
        <taxon>Betaproteobacteria</taxon>
        <taxon>Burkholderiales</taxon>
        <taxon>Sphaerotilaceae</taxon>
        <taxon>Roseateles</taxon>
    </lineage>
</organism>
<name>A0ABW7FB55_9BURK</name>
<reference evidence="2 3" key="1">
    <citation type="submission" date="2024-08" db="EMBL/GenBank/DDBJ databases">
        <authorList>
            <person name="Lu H."/>
        </authorList>
    </citation>
    <scope>NUCLEOTIDE SEQUENCE [LARGE SCALE GENOMIC DNA]</scope>
    <source>
        <strain evidence="2 3">LYH14W</strain>
    </source>
</reference>
<dbReference type="SMART" id="SM00530">
    <property type="entry name" value="HTH_XRE"/>
    <property type="match status" value="1"/>
</dbReference>
<dbReference type="Gene3D" id="1.10.260.40">
    <property type="entry name" value="lambda repressor-like DNA-binding domains"/>
    <property type="match status" value="1"/>
</dbReference>
<dbReference type="RefSeq" id="WP_394484677.1">
    <property type="nucleotide sequence ID" value="NZ_JBIGHV010000015.1"/>
</dbReference>
<dbReference type="InterPro" id="IPR010982">
    <property type="entry name" value="Lambda_DNA-bd_dom_sf"/>
</dbReference>
<evidence type="ECO:0000259" key="1">
    <source>
        <dbReference type="PROSITE" id="PS50943"/>
    </source>
</evidence>
<feature type="domain" description="HTH cro/C1-type" evidence="1">
    <location>
        <begin position="7"/>
        <end position="61"/>
    </location>
</feature>
<dbReference type="PROSITE" id="PS50943">
    <property type="entry name" value="HTH_CROC1"/>
    <property type="match status" value="1"/>
</dbReference>
<accession>A0ABW7FB55</accession>
<dbReference type="Proteomes" id="UP001606210">
    <property type="component" value="Unassembled WGS sequence"/>
</dbReference>
<proteinExistence type="predicted"/>
<evidence type="ECO:0000313" key="3">
    <source>
        <dbReference type="Proteomes" id="UP001606210"/>
    </source>
</evidence>
<dbReference type="CDD" id="cd00093">
    <property type="entry name" value="HTH_XRE"/>
    <property type="match status" value="1"/>
</dbReference>
<dbReference type="Pfam" id="PF01381">
    <property type="entry name" value="HTH_3"/>
    <property type="match status" value="1"/>
</dbReference>
<sequence>MRLMGELQAIRKLAGVTQSALAERSGLARETVSKMETGSADPQLSSVFEYCRALDLELLVVPKSLLPELKGFIASGGKYFSQPHGIDAPESVVDKLMQR</sequence>
<gene>
    <name evidence="2" type="ORF">ACG00Y_27635</name>
</gene>
<protein>
    <submittedName>
        <fullName evidence="2">Helix-turn-helix transcriptional regulator</fullName>
    </submittedName>
</protein>
<dbReference type="InterPro" id="IPR001387">
    <property type="entry name" value="Cro/C1-type_HTH"/>
</dbReference>
<evidence type="ECO:0000313" key="2">
    <source>
        <dbReference type="EMBL" id="MFG6433706.1"/>
    </source>
</evidence>
<comment type="caution">
    <text evidence="2">The sequence shown here is derived from an EMBL/GenBank/DDBJ whole genome shotgun (WGS) entry which is preliminary data.</text>
</comment>
<dbReference type="SUPFAM" id="SSF47413">
    <property type="entry name" value="lambda repressor-like DNA-binding domains"/>
    <property type="match status" value="1"/>
</dbReference>
<dbReference type="EMBL" id="JBIGHV010000015">
    <property type="protein sequence ID" value="MFG6433706.1"/>
    <property type="molecule type" value="Genomic_DNA"/>
</dbReference>